<dbReference type="AlphaFoldDB" id="A0A8J2KZF0"/>
<keyword evidence="2" id="KW-1185">Reference proteome</keyword>
<name>A0A8J2KZF0_9HEXA</name>
<evidence type="ECO:0000313" key="2">
    <source>
        <dbReference type="Proteomes" id="UP000708208"/>
    </source>
</evidence>
<comment type="caution">
    <text evidence="1">The sequence shown here is derived from an EMBL/GenBank/DDBJ whole genome shotgun (WGS) entry which is preliminary data.</text>
</comment>
<sequence>MEQGPPGLTVTRVRRQFVPPMKKRDVVFKIDPCKEKNCVTCEEVNRGFTPAGAGCVSHLSQSVKVEPEAQKVLSHSNVQKSQQGGFKRSAVKGFQKSMQSVDGQVLEDGVLQNETGKDSVVYSVLWAKSSTRKHKIWEGDGYLTIRGKDLTLKNVSGKVLETSRNHKLPEEI</sequence>
<accession>A0A8J2KZF0</accession>
<organism evidence="1 2">
    <name type="scientific">Allacma fusca</name>
    <dbReference type="NCBI Taxonomy" id="39272"/>
    <lineage>
        <taxon>Eukaryota</taxon>
        <taxon>Metazoa</taxon>
        <taxon>Ecdysozoa</taxon>
        <taxon>Arthropoda</taxon>
        <taxon>Hexapoda</taxon>
        <taxon>Collembola</taxon>
        <taxon>Symphypleona</taxon>
        <taxon>Sminthuridae</taxon>
        <taxon>Allacma</taxon>
    </lineage>
</organism>
<protein>
    <submittedName>
        <fullName evidence="1">Uncharacterized protein</fullName>
    </submittedName>
</protein>
<reference evidence="1" key="1">
    <citation type="submission" date="2021-06" db="EMBL/GenBank/DDBJ databases">
        <authorList>
            <person name="Hodson N. C."/>
            <person name="Mongue J. A."/>
            <person name="Jaron S. K."/>
        </authorList>
    </citation>
    <scope>NUCLEOTIDE SEQUENCE</scope>
</reference>
<gene>
    <name evidence="1" type="ORF">AFUS01_LOCUS32518</name>
</gene>
<dbReference type="EMBL" id="CAJVCH010525800">
    <property type="protein sequence ID" value="CAG7822235.1"/>
    <property type="molecule type" value="Genomic_DNA"/>
</dbReference>
<dbReference type="OrthoDB" id="413460at2759"/>
<feature type="non-terminal residue" evidence="1">
    <location>
        <position position="1"/>
    </location>
</feature>
<evidence type="ECO:0000313" key="1">
    <source>
        <dbReference type="EMBL" id="CAG7822235.1"/>
    </source>
</evidence>
<dbReference type="Proteomes" id="UP000708208">
    <property type="component" value="Unassembled WGS sequence"/>
</dbReference>
<proteinExistence type="predicted"/>